<protein>
    <submittedName>
        <fullName evidence="2">Uncharacterized protein</fullName>
    </submittedName>
</protein>
<comment type="caution">
    <text evidence="2">The sequence shown here is derived from an EMBL/GenBank/DDBJ whole genome shotgun (WGS) entry which is preliminary data.</text>
</comment>
<dbReference type="Proteomes" id="UP000198287">
    <property type="component" value="Unassembled WGS sequence"/>
</dbReference>
<feature type="transmembrane region" description="Helical" evidence="1">
    <location>
        <begin position="32"/>
        <end position="55"/>
    </location>
</feature>
<reference evidence="2 3" key="1">
    <citation type="submission" date="2015-12" db="EMBL/GenBank/DDBJ databases">
        <title>The genome of Folsomia candida.</title>
        <authorList>
            <person name="Faddeeva A."/>
            <person name="Derks M.F."/>
            <person name="Anvar Y."/>
            <person name="Smit S."/>
            <person name="Van Straalen N."/>
            <person name="Roelofs D."/>
        </authorList>
    </citation>
    <scope>NUCLEOTIDE SEQUENCE [LARGE SCALE GENOMIC DNA]</scope>
    <source>
        <strain evidence="2 3">VU population</strain>
        <tissue evidence="2">Whole body</tissue>
    </source>
</reference>
<keyword evidence="1" id="KW-0472">Membrane</keyword>
<sequence length="121" mass="13365">MAVRAGEVCELTTCGCCFLSSLSLTKLMSPNVSFLVLWLGVMTTTISVGLLVIFYRLNCLPCCKREYPPQRTATVTNSEPNNIGVDSRVIYRTAEADFRQHLHLQSVILSPGRNQANVTIV</sequence>
<dbReference type="AlphaFoldDB" id="A0A226ERK0"/>
<keyword evidence="3" id="KW-1185">Reference proteome</keyword>
<evidence type="ECO:0000313" key="2">
    <source>
        <dbReference type="EMBL" id="OXA59880.1"/>
    </source>
</evidence>
<organism evidence="2 3">
    <name type="scientific">Folsomia candida</name>
    <name type="common">Springtail</name>
    <dbReference type="NCBI Taxonomy" id="158441"/>
    <lineage>
        <taxon>Eukaryota</taxon>
        <taxon>Metazoa</taxon>
        <taxon>Ecdysozoa</taxon>
        <taxon>Arthropoda</taxon>
        <taxon>Hexapoda</taxon>
        <taxon>Collembola</taxon>
        <taxon>Entomobryomorpha</taxon>
        <taxon>Isotomoidea</taxon>
        <taxon>Isotomidae</taxon>
        <taxon>Proisotominae</taxon>
        <taxon>Folsomia</taxon>
    </lineage>
</organism>
<evidence type="ECO:0000256" key="1">
    <source>
        <dbReference type="SAM" id="Phobius"/>
    </source>
</evidence>
<name>A0A226ERK0_FOLCA</name>
<gene>
    <name evidence="2" type="ORF">Fcan01_06261</name>
</gene>
<keyword evidence="1" id="KW-0812">Transmembrane</keyword>
<keyword evidence="1" id="KW-1133">Transmembrane helix</keyword>
<evidence type="ECO:0000313" key="3">
    <source>
        <dbReference type="Proteomes" id="UP000198287"/>
    </source>
</evidence>
<accession>A0A226ERK0</accession>
<dbReference type="EMBL" id="LNIX01000002">
    <property type="protein sequence ID" value="OXA59880.1"/>
    <property type="molecule type" value="Genomic_DNA"/>
</dbReference>
<proteinExistence type="predicted"/>